<dbReference type="RefSeq" id="WP_273937497.1">
    <property type="nucleotide sequence ID" value="NZ_CP097263.1"/>
</dbReference>
<evidence type="ECO:0000313" key="2">
    <source>
        <dbReference type="EMBL" id="MFC0547259.1"/>
    </source>
</evidence>
<feature type="signal peptide" evidence="1">
    <location>
        <begin position="1"/>
        <end position="32"/>
    </location>
</feature>
<organism evidence="2 3">
    <name type="scientific">Kutzneria chonburiensis</name>
    <dbReference type="NCBI Taxonomy" id="1483604"/>
    <lineage>
        <taxon>Bacteria</taxon>
        <taxon>Bacillati</taxon>
        <taxon>Actinomycetota</taxon>
        <taxon>Actinomycetes</taxon>
        <taxon>Pseudonocardiales</taxon>
        <taxon>Pseudonocardiaceae</taxon>
        <taxon>Kutzneria</taxon>
    </lineage>
</organism>
<comment type="caution">
    <text evidence="2">The sequence shown here is derived from an EMBL/GenBank/DDBJ whole genome shotgun (WGS) entry which is preliminary data.</text>
</comment>
<dbReference type="Proteomes" id="UP001589810">
    <property type="component" value="Unassembled WGS sequence"/>
</dbReference>
<dbReference type="EMBL" id="JBHLUD010000013">
    <property type="protein sequence ID" value="MFC0547259.1"/>
    <property type="molecule type" value="Genomic_DNA"/>
</dbReference>
<keyword evidence="1" id="KW-0732">Signal</keyword>
<accession>A0ABV6N4D1</accession>
<feature type="chain" id="PRO_5046751662" evidence="1">
    <location>
        <begin position="33"/>
        <end position="405"/>
    </location>
</feature>
<name>A0ABV6N4D1_9PSEU</name>
<keyword evidence="3" id="KW-1185">Reference proteome</keyword>
<evidence type="ECO:0000256" key="1">
    <source>
        <dbReference type="SAM" id="SignalP"/>
    </source>
</evidence>
<sequence length="405" mass="41445">MALGTSGLLIRAAGITLAFGMITAGLATPALADTGAPTNPTVDRHSCGTQPILVNALDTASQLAVTPGDSQATTEFDWWPVDQPDQRASAQTSDSAVLVQHSALSDGVTYAWQARSGDGPWSDICEFTTDFVAPGKPTVTSPDYPPGGGGGVGKPGRFILSANGSADTVGFRYGASIPATYVAADKTGGSATIWITPNSWGTQQLVVTSVDAAGNVSGVTKYLYTVNNNKAQVSCTPGSGYIGVARQCTFTPTLNRYTGYTYEIGNGTPVSVDADDNGSATVTVTPMSPSDWDITVQGRMFNGNLGDPVSTGLGLDSGVPWVQAATDEAPQGSTVQFTLHSVLPGSTSFVYTWGGADPVTVAVGDDGTATVDLTVDRPGFEQLDVYTTTAAGATSGHGFGSVTVD</sequence>
<gene>
    <name evidence="2" type="ORF">ACFFH7_37515</name>
</gene>
<protein>
    <submittedName>
        <fullName evidence="2">Uncharacterized protein</fullName>
    </submittedName>
</protein>
<reference evidence="2 3" key="1">
    <citation type="submission" date="2024-09" db="EMBL/GenBank/DDBJ databases">
        <authorList>
            <person name="Sun Q."/>
            <person name="Mori K."/>
        </authorList>
    </citation>
    <scope>NUCLEOTIDE SEQUENCE [LARGE SCALE GENOMIC DNA]</scope>
    <source>
        <strain evidence="2 3">TBRC 1432</strain>
    </source>
</reference>
<proteinExistence type="predicted"/>
<evidence type="ECO:0000313" key="3">
    <source>
        <dbReference type="Proteomes" id="UP001589810"/>
    </source>
</evidence>